<reference evidence="2" key="1">
    <citation type="journal article" date="2017" name="PLoS ONE">
        <title>The Agassiz's desert tortoise genome provides a resource for the conservation of a threatened species.</title>
        <authorList>
            <person name="Tollis M."/>
            <person name="DeNardo D.F."/>
            <person name="Cornelius J.A."/>
            <person name="Dolby G.A."/>
            <person name="Edwards T."/>
            <person name="Henen B.T."/>
            <person name="Karl A.E."/>
            <person name="Murphy R.W."/>
            <person name="Kusumi K."/>
        </authorList>
    </citation>
    <scope>NUCLEOTIDE SEQUENCE [LARGE SCALE GENOMIC DNA]</scope>
</reference>
<sequence length="84" mass="9258">QEQVCFLVACIACLLFFTAWRKLSRNGKLPPGPVLLTIIGNALQLKTKALSRTPHEVGAPLTLTWRFPPANLKAADKGGQYHYP</sequence>
<keyword evidence="2" id="KW-1185">Reference proteome</keyword>
<protein>
    <submittedName>
        <fullName evidence="1">Uncharacterized protein</fullName>
    </submittedName>
</protein>
<evidence type="ECO:0000313" key="1">
    <source>
        <dbReference type="Ensembl" id="ENSGAGP00000008308.1"/>
    </source>
</evidence>
<dbReference type="AlphaFoldDB" id="A0A452H140"/>
<accession>A0A452H140</accession>
<reference evidence="1" key="3">
    <citation type="submission" date="2025-09" db="UniProtKB">
        <authorList>
            <consortium name="Ensembl"/>
        </authorList>
    </citation>
    <scope>IDENTIFICATION</scope>
</reference>
<dbReference type="STRING" id="38772.ENSGAGP00000008308"/>
<dbReference type="Proteomes" id="UP000291020">
    <property type="component" value="Unassembled WGS sequence"/>
</dbReference>
<proteinExistence type="predicted"/>
<organism evidence="1 2">
    <name type="scientific">Gopherus agassizii</name>
    <name type="common">Agassiz's desert tortoise</name>
    <dbReference type="NCBI Taxonomy" id="38772"/>
    <lineage>
        <taxon>Eukaryota</taxon>
        <taxon>Metazoa</taxon>
        <taxon>Chordata</taxon>
        <taxon>Craniata</taxon>
        <taxon>Vertebrata</taxon>
        <taxon>Euteleostomi</taxon>
        <taxon>Archelosauria</taxon>
        <taxon>Testudinata</taxon>
        <taxon>Testudines</taxon>
        <taxon>Cryptodira</taxon>
        <taxon>Durocryptodira</taxon>
        <taxon>Testudinoidea</taxon>
        <taxon>Testudinidae</taxon>
        <taxon>Gopherus</taxon>
    </lineage>
</organism>
<name>A0A452H140_9SAUR</name>
<evidence type="ECO:0000313" key="2">
    <source>
        <dbReference type="Proteomes" id="UP000291020"/>
    </source>
</evidence>
<reference evidence="1" key="2">
    <citation type="submission" date="2025-08" db="UniProtKB">
        <authorList>
            <consortium name="Ensembl"/>
        </authorList>
    </citation>
    <scope>IDENTIFICATION</scope>
</reference>
<dbReference type="Ensembl" id="ENSGAGT00000009565.1">
    <property type="protein sequence ID" value="ENSGAGP00000008308.1"/>
    <property type="gene ID" value="ENSGAGG00000006600.1"/>
</dbReference>